<evidence type="ECO:0000259" key="14">
    <source>
        <dbReference type="Pfam" id="PF09249"/>
    </source>
</evidence>
<evidence type="ECO:0000256" key="3">
    <source>
        <dbReference type="ARBA" id="ARBA00022695"/>
    </source>
</evidence>
<dbReference type="PROSITE" id="PS50152">
    <property type="entry name" value="25A_SYNTH_3"/>
    <property type="match status" value="1"/>
</dbReference>
<dbReference type="GO" id="GO:0042245">
    <property type="term" value="P:RNA repair"/>
    <property type="evidence" value="ECO:0007669"/>
    <property type="project" value="UniProtKB-KW"/>
</dbReference>
<feature type="domain" description="CCA-adding enzyme C-terminal" evidence="15">
    <location>
        <begin position="313"/>
        <end position="416"/>
    </location>
</feature>
<evidence type="ECO:0000256" key="2">
    <source>
        <dbReference type="ARBA" id="ARBA00022694"/>
    </source>
</evidence>
<feature type="binding site" evidence="12">
    <location>
        <position position="173"/>
    </location>
    <ligand>
        <name>CTP</name>
        <dbReference type="ChEBI" id="CHEBI:37563"/>
    </ligand>
</feature>
<evidence type="ECO:0000256" key="7">
    <source>
        <dbReference type="ARBA" id="ARBA00022840"/>
    </source>
</evidence>
<comment type="cofactor">
    <cofactor evidence="12">
        <name>Mg(2+)</name>
        <dbReference type="ChEBI" id="CHEBI:18420"/>
    </cofactor>
</comment>
<comment type="similarity">
    <text evidence="12">Belongs to the tRNA nucleotidyltransferase/poly(A) polymerase family. Archaeal CCA-adding enzyme subfamily.</text>
</comment>
<name>A0A833DR77_9EURY</name>
<comment type="catalytic activity">
    <reaction evidence="11">
        <text>L-tyrosyl-[protein] + ATP = O-(5'-adenylyl)-L-tyrosyl-[protein] + diphosphate</text>
        <dbReference type="Rhea" id="RHEA:54288"/>
        <dbReference type="Rhea" id="RHEA-COMP:10136"/>
        <dbReference type="Rhea" id="RHEA-COMP:13846"/>
        <dbReference type="ChEBI" id="CHEBI:30616"/>
        <dbReference type="ChEBI" id="CHEBI:33019"/>
        <dbReference type="ChEBI" id="CHEBI:46858"/>
        <dbReference type="ChEBI" id="CHEBI:83624"/>
        <dbReference type="EC" id="2.7.7.108"/>
    </reaction>
</comment>
<keyword evidence="2 12" id="KW-0819">tRNA processing</keyword>
<keyword evidence="5 12" id="KW-0547">Nucleotide-binding</keyword>
<dbReference type="NCBIfam" id="TIGR03671">
    <property type="entry name" value="cca_archaeal"/>
    <property type="match status" value="1"/>
</dbReference>
<dbReference type="SUPFAM" id="SSF55003">
    <property type="entry name" value="PAP/Archaeal CCA-adding enzyme, C-terminal domain"/>
    <property type="match status" value="1"/>
</dbReference>
<evidence type="ECO:0000313" key="17">
    <source>
        <dbReference type="Proteomes" id="UP000605144"/>
    </source>
</evidence>
<feature type="binding site" evidence="12">
    <location>
        <position position="65"/>
    </location>
    <ligand>
        <name>CTP</name>
        <dbReference type="ChEBI" id="CHEBI:37563"/>
    </ligand>
</feature>
<keyword evidence="8 12" id="KW-0460">Magnesium</keyword>
<comment type="subunit">
    <text evidence="12">Homodimer.</text>
</comment>
<keyword evidence="4 12" id="KW-0479">Metal-binding</keyword>
<feature type="binding site" evidence="12">
    <location>
        <position position="65"/>
    </location>
    <ligand>
        <name>ATP</name>
        <dbReference type="ChEBI" id="CHEBI:30616"/>
    </ligand>
</feature>
<comment type="miscellaneous">
    <text evidence="12">A single active site specifically recognizes both ATP and CTP and is responsible for their addition.</text>
</comment>
<dbReference type="SUPFAM" id="SSF81631">
    <property type="entry name" value="PAP/OAS1 substrate-binding domain"/>
    <property type="match status" value="1"/>
</dbReference>
<dbReference type="Pfam" id="PF01909">
    <property type="entry name" value="NTP_transf_2"/>
    <property type="match status" value="1"/>
</dbReference>
<keyword evidence="9 12" id="KW-0694">RNA-binding</keyword>
<evidence type="ECO:0000256" key="4">
    <source>
        <dbReference type="ARBA" id="ARBA00022723"/>
    </source>
</evidence>
<dbReference type="GO" id="GO:0004810">
    <property type="term" value="F:CCA tRNA nucleotidyltransferase activity"/>
    <property type="evidence" value="ECO:0007669"/>
    <property type="project" value="UniProtKB-UniRule"/>
</dbReference>
<evidence type="ECO:0000259" key="13">
    <source>
        <dbReference type="Pfam" id="PF01909"/>
    </source>
</evidence>
<dbReference type="GO" id="GO:0000287">
    <property type="term" value="F:magnesium ion binding"/>
    <property type="evidence" value="ECO:0007669"/>
    <property type="project" value="UniProtKB-UniRule"/>
</dbReference>
<evidence type="ECO:0000256" key="5">
    <source>
        <dbReference type="ARBA" id="ARBA00022741"/>
    </source>
</evidence>
<comment type="caution">
    <text evidence="16">The sequence shown here is derived from an EMBL/GenBank/DDBJ whole genome shotgun (WGS) entry which is preliminary data.</text>
</comment>
<dbReference type="InterPro" id="IPR006116">
    <property type="entry name" value="NT_2-5OAS_ClassI-CCAase"/>
</dbReference>
<comment type="catalytic activity">
    <reaction evidence="12">
        <text>a tRNA precursor + 2 CTP + ATP = a tRNA with a 3' CCA end + 3 diphosphate</text>
        <dbReference type="Rhea" id="RHEA:14433"/>
        <dbReference type="Rhea" id="RHEA-COMP:10465"/>
        <dbReference type="Rhea" id="RHEA-COMP:10468"/>
        <dbReference type="ChEBI" id="CHEBI:30616"/>
        <dbReference type="ChEBI" id="CHEBI:33019"/>
        <dbReference type="ChEBI" id="CHEBI:37563"/>
        <dbReference type="ChEBI" id="CHEBI:74896"/>
        <dbReference type="ChEBI" id="CHEBI:83071"/>
        <dbReference type="EC" id="2.7.7.72"/>
    </reaction>
</comment>
<dbReference type="Gene3D" id="3.30.460.10">
    <property type="entry name" value="Beta Polymerase, domain 2"/>
    <property type="match status" value="1"/>
</dbReference>
<dbReference type="InterPro" id="IPR002934">
    <property type="entry name" value="Polymerase_NTP_transf_dom"/>
</dbReference>
<evidence type="ECO:0000259" key="15">
    <source>
        <dbReference type="Pfam" id="PF21133"/>
    </source>
</evidence>
<feature type="binding site" evidence="12">
    <location>
        <position position="76"/>
    </location>
    <ligand>
        <name>Mg(2+)</name>
        <dbReference type="ChEBI" id="CHEBI:18420"/>
    </ligand>
</feature>
<keyword evidence="1 12" id="KW-0808">Transferase</keyword>
<evidence type="ECO:0000256" key="6">
    <source>
        <dbReference type="ARBA" id="ARBA00022800"/>
    </source>
</evidence>
<dbReference type="InterPro" id="IPR042090">
    <property type="entry name" value="CCA_tRNA_nucleotrans_2"/>
</dbReference>
<feature type="binding site" evidence="12">
    <location>
        <position position="152"/>
    </location>
    <ligand>
        <name>ATP</name>
        <dbReference type="ChEBI" id="CHEBI:30616"/>
    </ligand>
</feature>
<evidence type="ECO:0000313" key="16">
    <source>
        <dbReference type="EMBL" id="HIP17602.1"/>
    </source>
</evidence>
<dbReference type="GO" id="GO:0001680">
    <property type="term" value="P:tRNA 3'-terminal CCA addition"/>
    <property type="evidence" value="ECO:0007669"/>
    <property type="project" value="UniProtKB-UniRule"/>
</dbReference>
<dbReference type="InterPro" id="IPR015329">
    <property type="entry name" value="tRNA_NucTransf2"/>
</dbReference>
<dbReference type="Gene3D" id="3.30.70.590">
    <property type="entry name" value="Poly(A) polymerase predicted RNA binding domain"/>
    <property type="match status" value="1"/>
</dbReference>
<sequence>MDLKTKSRYNKILDEVLLDISPSNDEEKEEKILSKKIIEELYNILHKENLMDLIEDIVQVGSTARGTNLKNDYDIDIFVRFKKNIDKEILKETILKIGKKAIENLGGKYQIEYAEHPYISGNIGKYEIDIVPCYKLNWMEKIISSVDRTPLHNEFLINTLKKHPLHNDVRLLKKFLKGLGIYGSDLKSKGFSGYLCELLIIHYGGFINTLINAQRWRIGEKIILNEIYNLYNMDKNSYKFKDFEDPLIVYDPVDLNRNVAAALSRENFCKFIFYSHQFLKNPSKEYFYNYNEKIIERINNRNKGILITLCIRRNSEIVEDIIYPQMEKLQRSINKFLIENDFEIIEYGTYANENICYLSWEFLVGVLPNVYVKVGPPVFSKRGVDSFIKKYERCFIKDCNICAYVDRKYPNIYLLFNDIVSGKLKGKIKYPKYVSPEGATIYENIFVNQYFSIINMNNKKIIKNY</sequence>
<dbReference type="Pfam" id="PF09249">
    <property type="entry name" value="tRNA_NucTransf2"/>
    <property type="match status" value="1"/>
</dbReference>
<proteinExistence type="inferred from homology"/>
<evidence type="ECO:0000256" key="11">
    <source>
        <dbReference type="ARBA" id="ARBA00048696"/>
    </source>
</evidence>
<comment type="function">
    <text evidence="12">Catalyzes the addition and repair of the essential 3'-terminal CCA sequence in tRNAs without using a nucleic acid template. Adds these three nucleotides in the order of C, C, and A to the tRNA nucleotide-73, using CTP and ATP as substrates and producing inorganic pyrophosphate. tRNA 3'-terminal CCA addition is required both for tRNA processing and repair. Also involved in tRNA surveillance by mediating tandem CCA addition to generate a CCACCA at the 3' terminus of unstable tRNAs. While stable tRNAs receive only 3'-terminal CCA, unstable tRNAs are marked with CCACCA and rapidly degraded.</text>
</comment>
<evidence type="ECO:0000256" key="12">
    <source>
        <dbReference type="HAMAP-Rule" id="MF_01264"/>
    </source>
</evidence>
<protein>
    <recommendedName>
        <fullName evidence="12">CCA-adding enzyme</fullName>
        <ecNumber evidence="12">2.7.7.72</ecNumber>
    </recommendedName>
    <alternativeName>
        <fullName evidence="12">CCA tRNA nucleotidyltransferase</fullName>
    </alternativeName>
    <alternativeName>
        <fullName evidence="12">tRNA CCA-pyrophosphorylase</fullName>
    </alternativeName>
    <alternativeName>
        <fullName evidence="12">tRNA adenylyl-/cytidylyl- transferase</fullName>
    </alternativeName>
    <alternativeName>
        <fullName evidence="12">tRNA nucleotidyltransferase</fullName>
    </alternativeName>
    <alternativeName>
        <fullName evidence="12">tRNA-NT</fullName>
    </alternativeName>
</protein>
<dbReference type="Pfam" id="PF21133">
    <property type="entry name" value="CAA_C"/>
    <property type="match status" value="1"/>
</dbReference>
<dbReference type="SUPFAM" id="SSF81301">
    <property type="entry name" value="Nucleotidyltransferase"/>
    <property type="match status" value="1"/>
</dbReference>
<evidence type="ECO:0000256" key="9">
    <source>
        <dbReference type="ARBA" id="ARBA00022884"/>
    </source>
</evidence>
<dbReference type="Proteomes" id="UP000605144">
    <property type="component" value="Unassembled WGS sequence"/>
</dbReference>
<dbReference type="HAMAP" id="MF_01264">
    <property type="entry name" value="CCA_arch"/>
    <property type="match status" value="1"/>
</dbReference>
<feature type="domain" description="Polymerase nucleotidyl transferase" evidence="13">
    <location>
        <begin position="45"/>
        <end position="151"/>
    </location>
</feature>
<dbReference type="GO" id="GO:0000049">
    <property type="term" value="F:tRNA binding"/>
    <property type="evidence" value="ECO:0007669"/>
    <property type="project" value="UniProtKB-UniRule"/>
</dbReference>
<comment type="catalytic activity">
    <reaction evidence="12">
        <text>a tRNA with a 3' CCA end + 2 CTP + ATP = a tRNA with a 3' CCACCA end + 3 diphosphate</text>
        <dbReference type="Rhea" id="RHEA:76235"/>
        <dbReference type="Rhea" id="RHEA-COMP:10468"/>
        <dbReference type="Rhea" id="RHEA-COMP:18655"/>
        <dbReference type="ChEBI" id="CHEBI:30616"/>
        <dbReference type="ChEBI" id="CHEBI:33019"/>
        <dbReference type="ChEBI" id="CHEBI:37563"/>
        <dbReference type="ChEBI" id="CHEBI:83071"/>
        <dbReference type="ChEBI" id="CHEBI:195187"/>
    </reaction>
</comment>
<dbReference type="CDD" id="cd05400">
    <property type="entry name" value="NT_2-5OAS_ClassI-CCAase"/>
    <property type="match status" value="1"/>
</dbReference>
<evidence type="ECO:0000256" key="1">
    <source>
        <dbReference type="ARBA" id="ARBA00022679"/>
    </source>
</evidence>
<feature type="binding site" evidence="12">
    <location>
        <position position="129"/>
    </location>
    <ligand>
        <name>Mg(2+)</name>
        <dbReference type="ChEBI" id="CHEBI:18420"/>
    </ligand>
</feature>
<feature type="binding site" evidence="12">
    <location>
        <position position="173"/>
    </location>
    <ligand>
        <name>ATP</name>
        <dbReference type="ChEBI" id="CHEBI:30616"/>
    </ligand>
</feature>
<dbReference type="InterPro" id="IPR011068">
    <property type="entry name" value="NuclTrfase_I-like_C"/>
</dbReference>
<dbReference type="GO" id="GO:0005524">
    <property type="term" value="F:ATP binding"/>
    <property type="evidence" value="ECO:0007669"/>
    <property type="project" value="UniProtKB-UniRule"/>
</dbReference>
<feature type="binding site" evidence="12">
    <location>
        <position position="152"/>
    </location>
    <ligand>
        <name>CTP</name>
        <dbReference type="ChEBI" id="CHEBI:37563"/>
    </ligand>
</feature>
<feature type="binding site" evidence="12">
    <location>
        <position position="74"/>
    </location>
    <ligand>
        <name>Mg(2+)</name>
        <dbReference type="ChEBI" id="CHEBI:18420"/>
    </ligand>
</feature>
<dbReference type="InterPro" id="IPR048833">
    <property type="entry name" value="CAA_C"/>
</dbReference>
<dbReference type="EC" id="2.7.7.72" evidence="12"/>
<evidence type="ECO:0000256" key="10">
    <source>
        <dbReference type="ARBA" id="ARBA00047518"/>
    </source>
</evidence>
<feature type="binding site" evidence="12">
    <location>
        <position position="182"/>
    </location>
    <ligand>
        <name>CTP</name>
        <dbReference type="ChEBI" id="CHEBI:37563"/>
    </ligand>
</feature>
<organism evidence="16 17">
    <name type="scientific">Methanothermococcus okinawensis</name>
    <dbReference type="NCBI Taxonomy" id="155863"/>
    <lineage>
        <taxon>Archaea</taxon>
        <taxon>Methanobacteriati</taxon>
        <taxon>Methanobacteriota</taxon>
        <taxon>Methanomada group</taxon>
        <taxon>Methanococci</taxon>
        <taxon>Methanococcales</taxon>
        <taxon>Methanococcaceae</taxon>
        <taxon>Methanothermococcus</taxon>
    </lineage>
</organism>
<dbReference type="PANTHER" id="PTHR39643:SF1">
    <property type="entry name" value="CCA-ADDING ENZYME"/>
    <property type="match status" value="1"/>
</dbReference>
<reference evidence="16" key="1">
    <citation type="journal article" date="2020" name="ISME J.">
        <title>Gammaproteobacteria mediating utilization of methyl-, sulfur- and petroleum organic compounds in deep ocean hydrothermal plumes.</title>
        <authorList>
            <person name="Zhou Z."/>
            <person name="Liu Y."/>
            <person name="Pan J."/>
            <person name="Cron B.R."/>
            <person name="Toner B.M."/>
            <person name="Anantharaman K."/>
            <person name="Breier J.A."/>
            <person name="Dick G.J."/>
            <person name="Li M."/>
        </authorList>
    </citation>
    <scope>NUCLEOTIDE SEQUENCE</scope>
    <source>
        <strain evidence="16">SZUA-1385</strain>
    </source>
</reference>
<feature type="binding site" evidence="12">
    <location>
        <position position="182"/>
    </location>
    <ligand>
        <name>ATP</name>
        <dbReference type="ChEBI" id="CHEBI:30616"/>
    </ligand>
</feature>
<dbReference type="AlphaFoldDB" id="A0A833DR77"/>
<keyword evidence="7 12" id="KW-0067">ATP-binding</keyword>
<dbReference type="EMBL" id="DQSV01000093">
    <property type="protein sequence ID" value="HIP17602.1"/>
    <property type="molecule type" value="Genomic_DNA"/>
</dbReference>
<feature type="domain" description="tRNA nucleotidyltransferase substrate binding" evidence="14">
    <location>
        <begin position="167"/>
        <end position="288"/>
    </location>
</feature>
<keyword evidence="6 12" id="KW-0692">RNA repair</keyword>
<dbReference type="InterPro" id="IPR008229">
    <property type="entry name" value="CCA-adding_arc"/>
</dbReference>
<dbReference type="GO" id="GO:0070733">
    <property type="term" value="F:AMPylase activity"/>
    <property type="evidence" value="ECO:0007669"/>
    <property type="project" value="UniProtKB-EC"/>
</dbReference>
<feature type="binding site" evidence="12">
    <location>
        <position position="62"/>
    </location>
    <ligand>
        <name>ATP</name>
        <dbReference type="ChEBI" id="CHEBI:30616"/>
    </ligand>
</feature>
<accession>A0A833DR77</accession>
<dbReference type="InterPro" id="IPR043519">
    <property type="entry name" value="NT_sf"/>
</dbReference>
<dbReference type="Gene3D" id="1.10.1410.30">
    <property type="entry name" value="CCA tRNA nucleotidyltransferase, domain 2"/>
    <property type="match status" value="1"/>
</dbReference>
<keyword evidence="3 12" id="KW-0548">Nucleotidyltransferase</keyword>
<dbReference type="PANTHER" id="PTHR39643">
    <property type="entry name" value="CCA-ADDING ENZYME"/>
    <property type="match status" value="1"/>
</dbReference>
<comment type="catalytic activity">
    <reaction evidence="10">
        <text>O-(5'-adenylyl)-L-tyrosyl-[protein] + ATP = O-[5'-(adenylyl-(5'-&gt;3')-adenylyl)]-L-tyrosyl-[protein] + diphosphate</text>
        <dbReference type="Rhea" id="RHEA:66528"/>
        <dbReference type="Rhea" id="RHEA-COMP:13846"/>
        <dbReference type="Rhea" id="RHEA-COMP:17046"/>
        <dbReference type="ChEBI" id="CHEBI:30616"/>
        <dbReference type="ChEBI" id="CHEBI:33019"/>
        <dbReference type="ChEBI" id="CHEBI:83624"/>
        <dbReference type="ChEBI" id="CHEBI:167160"/>
    </reaction>
</comment>
<gene>
    <name evidence="12" type="primary">cca</name>
    <name evidence="16" type="ORF">EYG76_04840</name>
</gene>
<dbReference type="PIRSF" id="PIRSF005335">
    <property type="entry name" value="CCA_arch"/>
    <property type="match status" value="1"/>
</dbReference>
<evidence type="ECO:0000256" key="8">
    <source>
        <dbReference type="ARBA" id="ARBA00022842"/>
    </source>
</evidence>
<feature type="binding site" evidence="12">
    <location>
        <position position="62"/>
    </location>
    <ligand>
        <name>CTP</name>
        <dbReference type="ChEBI" id="CHEBI:37563"/>
    </ligand>
</feature>